<name>A0A974S8R0_9CAUL</name>
<feature type="region of interest" description="Disordered" evidence="1">
    <location>
        <begin position="1"/>
        <end position="20"/>
    </location>
</feature>
<dbReference type="EMBL" id="CP068570">
    <property type="protein sequence ID" value="QQZ50674.1"/>
    <property type="molecule type" value="Genomic_DNA"/>
</dbReference>
<sequence>MLELSPWPTAKSPRPWPMRSTSWKSSAIRFPWPPHRPQAIPAGGRLTPRRPMRVNHEARAARPKTAARRPARA</sequence>
<reference evidence="2" key="1">
    <citation type="submission" date="2021-01" db="EMBL/GenBank/DDBJ databases">
        <title>Genome sequence of Phenylobacterium sp. 20VBR1 isolated from a valley glaceir, Ny-Alesund, Svalbard.</title>
        <authorList>
            <person name="Thomas F.A."/>
            <person name="Krishnan K.P."/>
            <person name="Sinha R.K."/>
        </authorList>
    </citation>
    <scope>NUCLEOTIDE SEQUENCE</scope>
    <source>
        <strain evidence="2">20VBR1</strain>
    </source>
</reference>
<gene>
    <name evidence="2" type="ORF">JKL49_04225</name>
</gene>
<dbReference type="AlphaFoldDB" id="A0A974S8R0"/>
<evidence type="ECO:0000313" key="2">
    <source>
        <dbReference type="EMBL" id="QQZ50674.1"/>
    </source>
</evidence>
<organism evidence="2">
    <name type="scientific">Phenylobacterium glaciei</name>
    <dbReference type="NCBI Taxonomy" id="2803784"/>
    <lineage>
        <taxon>Bacteria</taxon>
        <taxon>Pseudomonadati</taxon>
        <taxon>Pseudomonadota</taxon>
        <taxon>Alphaproteobacteria</taxon>
        <taxon>Caulobacterales</taxon>
        <taxon>Caulobacteraceae</taxon>
        <taxon>Phenylobacterium</taxon>
    </lineage>
</organism>
<feature type="region of interest" description="Disordered" evidence="1">
    <location>
        <begin position="29"/>
        <end position="73"/>
    </location>
</feature>
<accession>A0A974S8R0</accession>
<protein>
    <submittedName>
        <fullName evidence="2">Uncharacterized protein</fullName>
    </submittedName>
</protein>
<evidence type="ECO:0000256" key="1">
    <source>
        <dbReference type="SAM" id="MobiDB-lite"/>
    </source>
</evidence>
<feature type="compositionally biased region" description="Basic residues" evidence="1">
    <location>
        <begin position="61"/>
        <end position="73"/>
    </location>
</feature>
<proteinExistence type="predicted"/>